<name>A0A6J8EED4_MYTCO</name>
<evidence type="ECO:0000313" key="2">
    <source>
        <dbReference type="Proteomes" id="UP000507470"/>
    </source>
</evidence>
<reference evidence="1 2" key="1">
    <citation type="submission" date="2020-06" db="EMBL/GenBank/DDBJ databases">
        <authorList>
            <person name="Li R."/>
            <person name="Bekaert M."/>
        </authorList>
    </citation>
    <scope>NUCLEOTIDE SEQUENCE [LARGE SCALE GENOMIC DNA]</scope>
    <source>
        <strain evidence="2">wild</strain>
    </source>
</reference>
<protein>
    <submittedName>
        <fullName evidence="1">Uncharacterized protein</fullName>
    </submittedName>
</protein>
<dbReference type="OrthoDB" id="6176586at2759"/>
<dbReference type="AlphaFoldDB" id="A0A6J8EED4"/>
<keyword evidence="2" id="KW-1185">Reference proteome</keyword>
<accession>A0A6J8EED4</accession>
<dbReference type="Proteomes" id="UP000507470">
    <property type="component" value="Unassembled WGS sequence"/>
</dbReference>
<sequence>MANHYGVGRRFPTIVEEINMIKTCFNKTNQTNSTILPCKTALGNQSVRKCGIFNGTIILNQPSFHLDILTEITAKGCFDVDKSKKTGCYTDPNMLNEQKANLENFLEKEIEHLEIQIVNVTNGQFCINPISTVVGIEKATNKSVLAIEDDKNRSAIFRFKYCSTLVFVTFIFSVLCEL</sequence>
<proteinExistence type="predicted"/>
<organism evidence="1 2">
    <name type="scientific">Mytilus coruscus</name>
    <name type="common">Sea mussel</name>
    <dbReference type="NCBI Taxonomy" id="42192"/>
    <lineage>
        <taxon>Eukaryota</taxon>
        <taxon>Metazoa</taxon>
        <taxon>Spiralia</taxon>
        <taxon>Lophotrochozoa</taxon>
        <taxon>Mollusca</taxon>
        <taxon>Bivalvia</taxon>
        <taxon>Autobranchia</taxon>
        <taxon>Pteriomorphia</taxon>
        <taxon>Mytilida</taxon>
        <taxon>Mytiloidea</taxon>
        <taxon>Mytilidae</taxon>
        <taxon>Mytilinae</taxon>
        <taxon>Mytilus</taxon>
    </lineage>
</organism>
<evidence type="ECO:0000313" key="1">
    <source>
        <dbReference type="EMBL" id="CAC5418032.1"/>
    </source>
</evidence>
<dbReference type="EMBL" id="CACVKT020008853">
    <property type="protein sequence ID" value="CAC5418032.1"/>
    <property type="molecule type" value="Genomic_DNA"/>
</dbReference>
<gene>
    <name evidence="1" type="ORF">MCOR_50494</name>
</gene>